<accession>U6RM98</accession>
<protein>
    <submittedName>
        <fullName evidence="2">Uncharacterized protein</fullName>
    </submittedName>
</protein>
<comment type="caution">
    <text evidence="2">The sequence shown here is derived from an EMBL/GenBank/DDBJ whole genome shotgun (WGS) entry which is preliminary data.</text>
</comment>
<evidence type="ECO:0000313" key="2">
    <source>
        <dbReference type="EMBL" id="EOA57620.1"/>
    </source>
</evidence>
<evidence type="ECO:0000256" key="1">
    <source>
        <dbReference type="SAM" id="MobiDB-lite"/>
    </source>
</evidence>
<reference evidence="2 3" key="1">
    <citation type="submission" date="2013-04" db="EMBL/GenBank/DDBJ databases">
        <title>The Genome Sequence of Bacteroides massiliensis DSM 17679.</title>
        <authorList>
            <consortium name="The Broad Institute Genomics Platform"/>
            <person name="Earl A."/>
            <person name="Ward D."/>
            <person name="Feldgarden M."/>
            <person name="Gevers D."/>
            <person name="Martens E."/>
            <person name="Fenner L."/>
            <person name="Roux V."/>
            <person name="Mallet M.N."/>
            <person name="Raoult D."/>
            <person name="Walker B."/>
            <person name="Young S."/>
            <person name="Zeng Q."/>
            <person name="Gargeya S."/>
            <person name="Fitzgerald M."/>
            <person name="Haas B."/>
            <person name="Abouelleil A."/>
            <person name="Allen A.W."/>
            <person name="Alvarado L."/>
            <person name="Arachchi H.M."/>
            <person name="Berlin A.M."/>
            <person name="Chapman S.B."/>
            <person name="Gainer-Dewar J."/>
            <person name="Goldberg J."/>
            <person name="Griggs A."/>
            <person name="Gujja S."/>
            <person name="Hansen M."/>
            <person name="Howarth C."/>
            <person name="Imamovic A."/>
            <person name="Ireland A."/>
            <person name="Larimer J."/>
            <person name="McCowan C."/>
            <person name="Murphy C."/>
            <person name="Pearson M."/>
            <person name="Poon T.W."/>
            <person name="Priest M."/>
            <person name="Roberts A."/>
            <person name="Saif S."/>
            <person name="Shea T."/>
            <person name="Sisk P."/>
            <person name="Sykes S."/>
            <person name="Wortman J."/>
            <person name="Nusbaum C."/>
            <person name="Birren B."/>
        </authorList>
    </citation>
    <scope>NUCLEOTIDE SEQUENCE [LARGE SCALE GENOMIC DNA]</scope>
    <source>
        <strain evidence="3">B84634 / Timone 84634 / DSM 17679 / JCM 13223</strain>
    </source>
</reference>
<organism evidence="2 3">
    <name type="scientific">Phocaeicola massiliensis B84634 = Timone 84634 = DSM 17679 = JCM 13223</name>
    <dbReference type="NCBI Taxonomy" id="1121098"/>
    <lineage>
        <taxon>Bacteria</taxon>
        <taxon>Pseudomonadati</taxon>
        <taxon>Bacteroidota</taxon>
        <taxon>Bacteroidia</taxon>
        <taxon>Bacteroidales</taxon>
        <taxon>Bacteroidaceae</taxon>
        <taxon>Phocaeicola</taxon>
    </lineage>
</organism>
<dbReference type="Proteomes" id="UP000017831">
    <property type="component" value="Unassembled WGS sequence"/>
</dbReference>
<dbReference type="PATRIC" id="fig|1121098.3.peg.698"/>
<proteinExistence type="predicted"/>
<dbReference type="EMBL" id="AQHY01000008">
    <property type="protein sequence ID" value="EOA57620.1"/>
    <property type="molecule type" value="Genomic_DNA"/>
</dbReference>
<name>U6RM98_9BACT</name>
<gene>
    <name evidence="2" type="ORF">HMPREF1534_00682</name>
</gene>
<dbReference type="HOGENOM" id="CLU_2217751_0_0_10"/>
<dbReference type="AlphaFoldDB" id="U6RM98"/>
<keyword evidence="3" id="KW-1185">Reference proteome</keyword>
<feature type="compositionally biased region" description="Polar residues" evidence="1">
    <location>
        <begin position="25"/>
        <end position="44"/>
    </location>
</feature>
<dbReference type="RefSeq" id="WP_005937110.1">
    <property type="nucleotide sequence ID" value="NZ_KB890333.1"/>
</dbReference>
<dbReference type="STRING" id="1121098.HMPREF1534_00682"/>
<evidence type="ECO:0000313" key="3">
    <source>
        <dbReference type="Proteomes" id="UP000017831"/>
    </source>
</evidence>
<sequence length="106" mass="11896">MNCTSSEEDLYGSFSGIVTDADTKQPLNSVSSDNVGTENPTGSNGRWEKTDCGYYTRHSTNCPIITMDNKDLVDALNEWVNDNAPTLYRKWIYKKNSEGKVYPAME</sequence>
<dbReference type="GeneID" id="60063267"/>
<feature type="region of interest" description="Disordered" evidence="1">
    <location>
        <begin position="16"/>
        <end position="48"/>
    </location>
</feature>